<evidence type="ECO:0000313" key="2">
    <source>
        <dbReference type="Proteomes" id="UP000830198"/>
    </source>
</evidence>
<sequence length="279" mass="31768">MKIELNHIGDPKIGQLFIDGRAFNLEHHGKRIYPQGNVEGGVCLNGANAVNGTYAMVFDRLQNKLLLIDQPTTSFQTVVRLPEQLLGGPISDDRRLNAINAASFEDRSNFVVVSKTIFNRLQGALTVLDLAGDKYNVDIRLQELRSIKNFMITIPFVDFSIEANGSCGWYDKKNKTVVSFDEEALVTTPANVYWVQFPDWYKIDPIGTARVDNMWRPEKEWNDAKYINDVQMIVNPTATFQHISETYMAAIIKENRVKKGLPPERVMAPKQIKTKHRRL</sequence>
<keyword evidence="2" id="KW-1185">Reference proteome</keyword>
<accession>A0ABY4HVZ1</accession>
<name>A0ABY4HVZ1_CHIFI</name>
<proteinExistence type="predicted"/>
<organism evidence="1 2">
    <name type="scientific">Chitinophaga filiformis</name>
    <name type="common">Myxococcus filiformis</name>
    <name type="synonym">Flexibacter filiformis</name>
    <dbReference type="NCBI Taxonomy" id="104663"/>
    <lineage>
        <taxon>Bacteria</taxon>
        <taxon>Pseudomonadati</taxon>
        <taxon>Bacteroidota</taxon>
        <taxon>Chitinophagia</taxon>
        <taxon>Chitinophagales</taxon>
        <taxon>Chitinophagaceae</taxon>
        <taxon>Chitinophaga</taxon>
    </lineage>
</organism>
<dbReference type="RefSeq" id="WP_247810299.1">
    <property type="nucleotide sequence ID" value="NZ_CP095855.1"/>
</dbReference>
<protein>
    <recommendedName>
        <fullName evidence="3">DKNYY family protein</fullName>
    </recommendedName>
</protein>
<evidence type="ECO:0000313" key="1">
    <source>
        <dbReference type="EMBL" id="UPK67957.1"/>
    </source>
</evidence>
<dbReference type="EMBL" id="CP095855">
    <property type="protein sequence ID" value="UPK67957.1"/>
    <property type="molecule type" value="Genomic_DNA"/>
</dbReference>
<dbReference type="Proteomes" id="UP000830198">
    <property type="component" value="Chromosome"/>
</dbReference>
<reference evidence="1 2" key="1">
    <citation type="submission" date="2022-04" db="EMBL/GenBank/DDBJ databases">
        <title>The arsenic-methylating capacity of Chitinophaga filiformis YT5 during chitin decomposition.</title>
        <authorList>
            <person name="Chen G."/>
            <person name="Liang Y."/>
        </authorList>
    </citation>
    <scope>NUCLEOTIDE SEQUENCE [LARGE SCALE GENOMIC DNA]</scope>
    <source>
        <strain evidence="1 2">YT5</strain>
    </source>
</reference>
<evidence type="ECO:0008006" key="3">
    <source>
        <dbReference type="Google" id="ProtNLM"/>
    </source>
</evidence>
<gene>
    <name evidence="1" type="ORF">MYF79_23680</name>
</gene>